<dbReference type="Proteomes" id="UP000240760">
    <property type="component" value="Unassembled WGS sequence"/>
</dbReference>
<gene>
    <name evidence="2" type="ORF">M440DRAFT_1098376</name>
</gene>
<name>A0A2T4BRY4_TRILO</name>
<dbReference type="EMBL" id="KZ679143">
    <property type="protein sequence ID" value="PTB72068.1"/>
    <property type="molecule type" value="Genomic_DNA"/>
</dbReference>
<dbReference type="AlphaFoldDB" id="A0A2T4BRY4"/>
<feature type="region of interest" description="Disordered" evidence="1">
    <location>
        <begin position="28"/>
        <end position="67"/>
    </location>
</feature>
<accession>A0A2T4BRY4</accession>
<protein>
    <submittedName>
        <fullName evidence="2">Uncharacterized protein</fullName>
    </submittedName>
</protein>
<evidence type="ECO:0000313" key="2">
    <source>
        <dbReference type="EMBL" id="PTB72068.1"/>
    </source>
</evidence>
<evidence type="ECO:0000313" key="3">
    <source>
        <dbReference type="Proteomes" id="UP000240760"/>
    </source>
</evidence>
<keyword evidence="3" id="KW-1185">Reference proteome</keyword>
<sequence length="219" mass="23343">MACTGGCSSIASFSACHRVPEAWTSFQPPRATARESHPSDPRPILSPTAKGMMSGLLGKAGHSPKSGGLEQTILQGQRLGHAVRSQGYRTSQTESRYAALPTMLYGIWGMLLRSLPTLLLREASSPVTLHCQSQRRVHLQSCLTTAGQLTSCSLTRKPANGHDVDPAQPLTTNCVSNLLGEAARTEMALRNSKRGAWSLAYLSSSLTPSSVSHVCLDSA</sequence>
<organism evidence="2 3">
    <name type="scientific">Trichoderma longibrachiatum ATCC 18648</name>
    <dbReference type="NCBI Taxonomy" id="983965"/>
    <lineage>
        <taxon>Eukaryota</taxon>
        <taxon>Fungi</taxon>
        <taxon>Dikarya</taxon>
        <taxon>Ascomycota</taxon>
        <taxon>Pezizomycotina</taxon>
        <taxon>Sordariomycetes</taxon>
        <taxon>Hypocreomycetidae</taxon>
        <taxon>Hypocreales</taxon>
        <taxon>Hypocreaceae</taxon>
        <taxon>Trichoderma</taxon>
    </lineage>
</organism>
<evidence type="ECO:0000256" key="1">
    <source>
        <dbReference type="SAM" id="MobiDB-lite"/>
    </source>
</evidence>
<reference evidence="2 3" key="1">
    <citation type="submission" date="2016-07" db="EMBL/GenBank/DDBJ databases">
        <title>Multiple horizontal gene transfer events from other fungi enriched the ability of initially mycotrophic Trichoderma (Ascomycota) to feed on dead plant biomass.</title>
        <authorList>
            <consortium name="DOE Joint Genome Institute"/>
            <person name="Aerts A."/>
            <person name="Atanasova L."/>
            <person name="Chenthamara K."/>
            <person name="Zhang J."/>
            <person name="Grujic M."/>
            <person name="Henrissat B."/>
            <person name="Kuo A."/>
            <person name="Salamov A."/>
            <person name="Lipzen A."/>
            <person name="Labutti K."/>
            <person name="Barry K."/>
            <person name="Miao Y."/>
            <person name="Rahimi M.J."/>
            <person name="Shen Q."/>
            <person name="Grigoriev I.V."/>
            <person name="Kubicek C.P."/>
            <person name="Druzhinina I.S."/>
        </authorList>
    </citation>
    <scope>NUCLEOTIDE SEQUENCE [LARGE SCALE GENOMIC DNA]</scope>
    <source>
        <strain evidence="2 3">ATCC 18648</strain>
    </source>
</reference>
<proteinExistence type="predicted"/>